<reference evidence="1 2" key="1">
    <citation type="journal article" date="2019" name="Commun. Biol.">
        <title>The bagworm genome reveals a unique fibroin gene that provides high tensile strength.</title>
        <authorList>
            <person name="Kono N."/>
            <person name="Nakamura H."/>
            <person name="Ohtoshi R."/>
            <person name="Tomita M."/>
            <person name="Numata K."/>
            <person name="Arakawa K."/>
        </authorList>
    </citation>
    <scope>NUCLEOTIDE SEQUENCE [LARGE SCALE GENOMIC DNA]</scope>
</reference>
<sequence>MGGNGFSISKNRGRKQVCCYHVGWIPGSRPVPEEERRCALMRAKKGVQCSLIRRGAYKFYVYPIACDGSRALSQHRVLFVISAFYQVCDQDFGPRRRKEEGASAVSETRPLLPWSHQCVAGLLGRIRISDGGGNEGGGVRDWNSHSLNEMQQRKPLLHVYISCVARTCHLFEIQIFIGIRSIAELQHRPTDHRPGLGTSKRSFVQKDFTLHSLAAVFDFACTYYLMEVLEGF</sequence>
<proteinExistence type="predicted"/>
<name>A0A4C1Y144_EUMVA</name>
<evidence type="ECO:0000313" key="2">
    <source>
        <dbReference type="Proteomes" id="UP000299102"/>
    </source>
</evidence>
<comment type="caution">
    <text evidence="1">The sequence shown here is derived from an EMBL/GenBank/DDBJ whole genome shotgun (WGS) entry which is preliminary data.</text>
</comment>
<dbReference type="Proteomes" id="UP000299102">
    <property type="component" value="Unassembled WGS sequence"/>
</dbReference>
<evidence type="ECO:0000313" key="1">
    <source>
        <dbReference type="EMBL" id="GBP68267.1"/>
    </source>
</evidence>
<gene>
    <name evidence="1" type="ORF">EVAR_57593_1</name>
</gene>
<dbReference type="AlphaFoldDB" id="A0A4C1Y144"/>
<accession>A0A4C1Y144</accession>
<keyword evidence="2" id="KW-1185">Reference proteome</keyword>
<dbReference type="EMBL" id="BGZK01001006">
    <property type="protein sequence ID" value="GBP68267.1"/>
    <property type="molecule type" value="Genomic_DNA"/>
</dbReference>
<organism evidence="1 2">
    <name type="scientific">Eumeta variegata</name>
    <name type="common">Bagworm moth</name>
    <name type="synonym">Eumeta japonica</name>
    <dbReference type="NCBI Taxonomy" id="151549"/>
    <lineage>
        <taxon>Eukaryota</taxon>
        <taxon>Metazoa</taxon>
        <taxon>Ecdysozoa</taxon>
        <taxon>Arthropoda</taxon>
        <taxon>Hexapoda</taxon>
        <taxon>Insecta</taxon>
        <taxon>Pterygota</taxon>
        <taxon>Neoptera</taxon>
        <taxon>Endopterygota</taxon>
        <taxon>Lepidoptera</taxon>
        <taxon>Glossata</taxon>
        <taxon>Ditrysia</taxon>
        <taxon>Tineoidea</taxon>
        <taxon>Psychidae</taxon>
        <taxon>Oiketicinae</taxon>
        <taxon>Eumeta</taxon>
    </lineage>
</organism>
<protein>
    <submittedName>
        <fullName evidence="1">Uncharacterized protein</fullName>
    </submittedName>
</protein>